<keyword evidence="3" id="KW-1185">Reference proteome</keyword>
<dbReference type="RefSeq" id="WP_241445233.1">
    <property type="nucleotide sequence ID" value="NZ_BSUJ01000001.1"/>
</dbReference>
<sequence length="74" mass="8002">MSAPIHESRTPEDALAPADAATFLGVSVKTLANWRSLGQGPAYVQFHGRRVAYLVEDLTAFRMANRIATASGDR</sequence>
<dbReference type="InterPro" id="IPR009061">
    <property type="entry name" value="DNA-bd_dom_put_sf"/>
</dbReference>
<evidence type="ECO:0000313" key="3">
    <source>
        <dbReference type="Proteomes" id="UP001157109"/>
    </source>
</evidence>
<dbReference type="Pfam" id="PF12728">
    <property type="entry name" value="HTH_17"/>
    <property type="match status" value="1"/>
</dbReference>
<reference evidence="3" key="1">
    <citation type="journal article" date="2019" name="Int. J. Syst. Evol. Microbiol.">
        <title>The Global Catalogue of Microorganisms (GCM) 10K type strain sequencing project: providing services to taxonomists for standard genome sequencing and annotation.</title>
        <authorList>
            <consortium name="The Broad Institute Genomics Platform"/>
            <consortium name="The Broad Institute Genome Sequencing Center for Infectious Disease"/>
            <person name="Wu L."/>
            <person name="Ma J."/>
        </authorList>
    </citation>
    <scope>NUCLEOTIDE SEQUENCE [LARGE SCALE GENOMIC DNA]</scope>
    <source>
        <strain evidence="3">NBRC 105830</strain>
    </source>
</reference>
<dbReference type="EMBL" id="BSUJ01000001">
    <property type="protein sequence ID" value="GMA19603.1"/>
    <property type="molecule type" value="Genomic_DNA"/>
</dbReference>
<dbReference type="Proteomes" id="UP001157109">
    <property type="component" value="Unassembled WGS sequence"/>
</dbReference>
<dbReference type="SUPFAM" id="SSF46955">
    <property type="entry name" value="Putative DNA-binding domain"/>
    <property type="match status" value="1"/>
</dbReference>
<name>A0ABQ6HMB5_9MICO</name>
<accession>A0ABQ6HMB5</accession>
<organism evidence="2 3">
    <name type="scientific">Arsenicicoccus piscis</name>
    <dbReference type="NCBI Taxonomy" id="673954"/>
    <lineage>
        <taxon>Bacteria</taxon>
        <taxon>Bacillati</taxon>
        <taxon>Actinomycetota</taxon>
        <taxon>Actinomycetes</taxon>
        <taxon>Micrococcales</taxon>
        <taxon>Intrasporangiaceae</taxon>
        <taxon>Arsenicicoccus</taxon>
    </lineage>
</organism>
<dbReference type="InterPro" id="IPR041657">
    <property type="entry name" value="HTH_17"/>
</dbReference>
<feature type="domain" description="Helix-turn-helix" evidence="1">
    <location>
        <begin position="17"/>
        <end position="64"/>
    </location>
</feature>
<evidence type="ECO:0000313" key="2">
    <source>
        <dbReference type="EMBL" id="GMA19603.1"/>
    </source>
</evidence>
<proteinExistence type="predicted"/>
<gene>
    <name evidence="2" type="ORF">GCM10025862_16240</name>
</gene>
<protein>
    <recommendedName>
        <fullName evidence="1">Helix-turn-helix domain-containing protein</fullName>
    </recommendedName>
</protein>
<evidence type="ECO:0000259" key="1">
    <source>
        <dbReference type="Pfam" id="PF12728"/>
    </source>
</evidence>
<comment type="caution">
    <text evidence="2">The sequence shown here is derived from an EMBL/GenBank/DDBJ whole genome shotgun (WGS) entry which is preliminary data.</text>
</comment>